<dbReference type="Gene3D" id="2.102.10.10">
    <property type="entry name" value="Rieske [2Fe-2S] iron-sulphur domain"/>
    <property type="match status" value="1"/>
</dbReference>
<keyword evidence="6" id="KW-0223">Dioxygenase</keyword>
<accession>A0A290XG94</accession>
<organism evidence="6 7">
    <name type="scientific">Luteimonas chenhongjianii</name>
    <dbReference type="NCBI Taxonomy" id="2006110"/>
    <lineage>
        <taxon>Bacteria</taxon>
        <taxon>Pseudomonadati</taxon>
        <taxon>Pseudomonadota</taxon>
        <taxon>Gammaproteobacteria</taxon>
        <taxon>Lysobacterales</taxon>
        <taxon>Lysobacteraceae</taxon>
        <taxon>Luteimonas</taxon>
    </lineage>
</organism>
<dbReference type="CDD" id="cd03528">
    <property type="entry name" value="Rieske_RO_ferredoxin"/>
    <property type="match status" value="1"/>
</dbReference>
<dbReference type="PROSITE" id="PS51296">
    <property type="entry name" value="RIESKE"/>
    <property type="match status" value="1"/>
</dbReference>
<dbReference type="GO" id="GO:0051213">
    <property type="term" value="F:dioxygenase activity"/>
    <property type="evidence" value="ECO:0007669"/>
    <property type="project" value="UniProtKB-KW"/>
</dbReference>
<proteinExistence type="predicted"/>
<dbReference type="AlphaFoldDB" id="A0A290XG94"/>
<dbReference type="SUPFAM" id="SSF50022">
    <property type="entry name" value="ISP domain"/>
    <property type="match status" value="1"/>
</dbReference>
<name>A0A290XG94_9GAMM</name>
<protein>
    <submittedName>
        <fullName evidence="6">Benzene 1,2-dioxygenase</fullName>
    </submittedName>
</protein>
<dbReference type="GO" id="GO:0046872">
    <property type="term" value="F:metal ion binding"/>
    <property type="evidence" value="ECO:0007669"/>
    <property type="project" value="UniProtKB-KW"/>
</dbReference>
<dbReference type="InterPro" id="IPR017941">
    <property type="entry name" value="Rieske_2Fe-2S"/>
</dbReference>
<dbReference type="KEGG" id="lum:CNR27_12670"/>
<reference evidence="7" key="1">
    <citation type="submission" date="2017-09" db="EMBL/GenBank/DDBJ databases">
        <title>Luteimonas liuhanmingii sp.nov., isolated from the intestinal contents of Tibetan Plateau Pika in Yushu, Qinghai Province, China.</title>
        <authorList>
            <person name="Gui Z."/>
        </authorList>
    </citation>
    <scope>NUCLEOTIDE SEQUENCE [LARGE SCALE GENOMIC DNA]</scope>
    <source>
        <strain evidence="7">100111</strain>
    </source>
</reference>
<keyword evidence="3" id="KW-0408">Iron</keyword>
<dbReference type="Proteomes" id="UP000218968">
    <property type="component" value="Chromosome"/>
</dbReference>
<evidence type="ECO:0000256" key="1">
    <source>
        <dbReference type="ARBA" id="ARBA00022714"/>
    </source>
</evidence>
<dbReference type="Pfam" id="PF00355">
    <property type="entry name" value="Rieske"/>
    <property type="match status" value="1"/>
</dbReference>
<evidence type="ECO:0000256" key="3">
    <source>
        <dbReference type="ARBA" id="ARBA00023004"/>
    </source>
</evidence>
<gene>
    <name evidence="6" type="ORF">CNR27_12670</name>
</gene>
<sequence>MSETWTYICATGELLPGEMRSGFDEVTGAPIVVFNHDGELYALEDQCSHEDFALSGGGAFDPEAATIECVLHGARFDIRDGRALCAPAYEPVAKFPTRIEHGGVWARDDRD</sequence>
<keyword evidence="6" id="KW-0560">Oxidoreductase</keyword>
<keyword evidence="4" id="KW-0411">Iron-sulfur</keyword>
<dbReference type="InterPro" id="IPR036922">
    <property type="entry name" value="Rieske_2Fe-2S_sf"/>
</dbReference>
<evidence type="ECO:0000313" key="7">
    <source>
        <dbReference type="Proteomes" id="UP000218968"/>
    </source>
</evidence>
<evidence type="ECO:0000256" key="2">
    <source>
        <dbReference type="ARBA" id="ARBA00022723"/>
    </source>
</evidence>
<keyword evidence="7" id="KW-1185">Reference proteome</keyword>
<evidence type="ECO:0000259" key="5">
    <source>
        <dbReference type="PROSITE" id="PS51296"/>
    </source>
</evidence>
<dbReference type="OrthoDB" id="9800167at2"/>
<evidence type="ECO:0000313" key="6">
    <source>
        <dbReference type="EMBL" id="ATD68182.1"/>
    </source>
</evidence>
<dbReference type="PANTHER" id="PTHR21496">
    <property type="entry name" value="FERREDOXIN-RELATED"/>
    <property type="match status" value="1"/>
</dbReference>
<dbReference type="RefSeq" id="WP_096299312.1">
    <property type="nucleotide sequence ID" value="NZ_CP023406.1"/>
</dbReference>
<dbReference type="PANTHER" id="PTHR21496:SF23">
    <property type="entry name" value="3-PHENYLPROPIONATE_CINNAMIC ACID DIOXYGENASE FERREDOXIN SUBUNIT"/>
    <property type="match status" value="1"/>
</dbReference>
<keyword evidence="1" id="KW-0001">2Fe-2S</keyword>
<dbReference type="EMBL" id="CP023406">
    <property type="protein sequence ID" value="ATD68182.1"/>
    <property type="molecule type" value="Genomic_DNA"/>
</dbReference>
<evidence type="ECO:0000256" key="4">
    <source>
        <dbReference type="ARBA" id="ARBA00023014"/>
    </source>
</evidence>
<feature type="domain" description="Rieske" evidence="5">
    <location>
        <begin position="6"/>
        <end position="106"/>
    </location>
</feature>
<keyword evidence="2" id="KW-0479">Metal-binding</keyword>
<dbReference type="GO" id="GO:0051537">
    <property type="term" value="F:2 iron, 2 sulfur cluster binding"/>
    <property type="evidence" value="ECO:0007669"/>
    <property type="project" value="UniProtKB-KW"/>
</dbReference>